<feature type="coiled-coil region" evidence="1">
    <location>
        <begin position="192"/>
        <end position="219"/>
    </location>
</feature>
<dbReference type="PANTHER" id="PTHR11232">
    <property type="entry name" value="PHOSPHOTYROSINE INTERACTION DOMAIN-CONTAINING FAMILY MEMBER"/>
    <property type="match status" value="1"/>
</dbReference>
<dbReference type="SUPFAM" id="SSF50729">
    <property type="entry name" value="PH domain-like"/>
    <property type="match status" value="1"/>
</dbReference>
<dbReference type="InterPro" id="IPR011993">
    <property type="entry name" value="PH-like_dom_sf"/>
</dbReference>
<gene>
    <name evidence="4" type="ORF">NTJ_10505</name>
</gene>
<feature type="compositionally biased region" description="Low complexity" evidence="2">
    <location>
        <begin position="251"/>
        <end position="262"/>
    </location>
</feature>
<dbReference type="Gene3D" id="2.30.29.30">
    <property type="entry name" value="Pleckstrin-homology domain (PH domain)/Phosphotyrosine-binding domain (PTB)"/>
    <property type="match status" value="1"/>
</dbReference>
<feature type="compositionally biased region" description="Pro residues" evidence="2">
    <location>
        <begin position="390"/>
        <end position="401"/>
    </location>
</feature>
<keyword evidence="5" id="KW-1185">Reference proteome</keyword>
<evidence type="ECO:0000256" key="2">
    <source>
        <dbReference type="SAM" id="MobiDB-lite"/>
    </source>
</evidence>
<dbReference type="InterPro" id="IPR051133">
    <property type="entry name" value="Adapter_Engulfment-Domain"/>
</dbReference>
<reference evidence="4 5" key="1">
    <citation type="submission" date="2023-09" db="EMBL/GenBank/DDBJ databases">
        <title>Nesidiocoris tenuis whole genome shotgun sequence.</title>
        <authorList>
            <person name="Shibata T."/>
            <person name="Shimoda M."/>
            <person name="Kobayashi T."/>
            <person name="Uehara T."/>
        </authorList>
    </citation>
    <scope>NUCLEOTIDE SEQUENCE [LARGE SCALE GENOMIC DNA]</scope>
    <source>
        <strain evidence="4 5">Japan</strain>
    </source>
</reference>
<name>A0ABN7AZT5_9HEMI</name>
<feature type="region of interest" description="Disordered" evidence="2">
    <location>
        <begin position="249"/>
        <end position="275"/>
    </location>
</feature>
<evidence type="ECO:0000256" key="1">
    <source>
        <dbReference type="SAM" id="Coils"/>
    </source>
</evidence>
<dbReference type="Pfam" id="PF00640">
    <property type="entry name" value="PID"/>
    <property type="match status" value="1"/>
</dbReference>
<accession>A0ABN7AZT5</accession>
<feature type="region of interest" description="Disordered" evidence="2">
    <location>
        <begin position="390"/>
        <end position="421"/>
    </location>
</feature>
<dbReference type="InterPro" id="IPR006020">
    <property type="entry name" value="PTB/PI_dom"/>
</dbReference>
<proteinExistence type="predicted"/>
<dbReference type="Proteomes" id="UP001307889">
    <property type="component" value="Chromosome 8"/>
</dbReference>
<evidence type="ECO:0000313" key="5">
    <source>
        <dbReference type="Proteomes" id="UP001307889"/>
    </source>
</evidence>
<dbReference type="EMBL" id="AP028916">
    <property type="protein sequence ID" value="BES97691.1"/>
    <property type="molecule type" value="Genomic_DNA"/>
</dbReference>
<keyword evidence="1" id="KW-0175">Coiled coil</keyword>
<feature type="compositionally biased region" description="Polar residues" evidence="2">
    <location>
        <begin position="404"/>
        <end position="421"/>
    </location>
</feature>
<dbReference type="CDD" id="cd01273">
    <property type="entry name" value="PTB_CED-6"/>
    <property type="match status" value="1"/>
</dbReference>
<evidence type="ECO:0000313" key="4">
    <source>
        <dbReference type="EMBL" id="BES97691.1"/>
    </source>
</evidence>
<dbReference type="PROSITE" id="PS01179">
    <property type="entry name" value="PID"/>
    <property type="match status" value="1"/>
</dbReference>
<organism evidence="4 5">
    <name type="scientific">Nesidiocoris tenuis</name>
    <dbReference type="NCBI Taxonomy" id="355587"/>
    <lineage>
        <taxon>Eukaryota</taxon>
        <taxon>Metazoa</taxon>
        <taxon>Ecdysozoa</taxon>
        <taxon>Arthropoda</taxon>
        <taxon>Hexapoda</taxon>
        <taxon>Insecta</taxon>
        <taxon>Pterygota</taxon>
        <taxon>Neoptera</taxon>
        <taxon>Paraneoptera</taxon>
        <taxon>Hemiptera</taxon>
        <taxon>Heteroptera</taxon>
        <taxon>Panheteroptera</taxon>
        <taxon>Cimicomorpha</taxon>
        <taxon>Miridae</taxon>
        <taxon>Dicyphina</taxon>
        <taxon>Nesidiocoris</taxon>
    </lineage>
</organism>
<sequence length="478" mass="52961">MRSYFGREVTNIFVNYHDIDQASVMRNSKLLQWAHKQNDKGNKNWIHPPDTLQKGHIAYLVKFMGSTEVDQPKGIEVVKEGIRKLQFNQQLKKAEGTKMSKVELTISIDGVAIQEPKTKRIMHQYPLHRISYCADDKGEKKFFSFIAKEGADSEKHMCFVFVSDKLAEEITLTIGQAFELAYKRFLETSGKELEVQRRVMMLQQRVSQLETESSALRQRLSDVLNGQAKDLDAYMRRNNITNMLVVDEASSKSGESTNGSSTPQSESNGFSGLLVNFNEPPISSPAFLGPTVPPVPPRSFERNSPLITESPTVGTKLEGLLMDELDDFNPRAFENNGNSHNASGLNGLSAHPPANASQTQLTFGQALFNSNHTTNNNNNNIAERTAIPSVQPPLLAPPPRPYGNASSNARTNHQSAPVAKSQTVVDDPFGMGDFGSNGLESAIGLIDKRILEMKDGFSRGLTFGNEDFSIESLDPLRK</sequence>
<evidence type="ECO:0000259" key="3">
    <source>
        <dbReference type="PROSITE" id="PS01179"/>
    </source>
</evidence>
<dbReference type="PANTHER" id="PTHR11232:SF77">
    <property type="entry name" value="GULP PTB DOMAIN CONTAINING ENGULFMENT ADAPTOR 1"/>
    <property type="match status" value="1"/>
</dbReference>
<dbReference type="SMART" id="SM00462">
    <property type="entry name" value="PTB"/>
    <property type="match status" value="1"/>
</dbReference>
<feature type="domain" description="PID" evidence="3">
    <location>
        <begin position="57"/>
        <end position="199"/>
    </location>
</feature>
<protein>
    <submittedName>
        <fullName evidence="4">Phosphotyrosine interaction domain (PTB/PID)</fullName>
    </submittedName>
</protein>